<feature type="transmembrane region" description="Helical" evidence="12">
    <location>
        <begin position="127"/>
        <end position="147"/>
    </location>
</feature>
<evidence type="ECO:0000256" key="6">
    <source>
        <dbReference type="ARBA" id="ARBA00022692"/>
    </source>
</evidence>
<evidence type="ECO:0000256" key="11">
    <source>
        <dbReference type="ARBA" id="ARBA00023136"/>
    </source>
</evidence>
<keyword evidence="15" id="KW-1185">Reference proteome</keyword>
<dbReference type="PIRSF" id="PIRSF006446">
    <property type="entry name" value="Cyt_quinol_oxidase_1"/>
    <property type="match status" value="1"/>
</dbReference>
<dbReference type="EMBL" id="JAZHOG010000004">
    <property type="protein sequence ID" value="MEJ8567662.1"/>
    <property type="molecule type" value="Genomic_DNA"/>
</dbReference>
<protein>
    <submittedName>
        <fullName evidence="14">Cytochrome ubiquinol oxidase subunit I</fullName>
    </submittedName>
</protein>
<proteinExistence type="inferred from homology"/>
<evidence type="ECO:0000256" key="3">
    <source>
        <dbReference type="ARBA" id="ARBA00022448"/>
    </source>
</evidence>
<organism evidence="14 15">
    <name type="scientific">Elongatibacter sediminis</name>
    <dbReference type="NCBI Taxonomy" id="3119006"/>
    <lineage>
        <taxon>Bacteria</taxon>
        <taxon>Pseudomonadati</taxon>
        <taxon>Pseudomonadota</taxon>
        <taxon>Gammaproteobacteria</taxon>
        <taxon>Chromatiales</taxon>
        <taxon>Wenzhouxiangellaceae</taxon>
        <taxon>Elongatibacter</taxon>
    </lineage>
</organism>
<feature type="transmembrane region" description="Helical" evidence="12">
    <location>
        <begin position="97"/>
        <end position="120"/>
    </location>
</feature>
<evidence type="ECO:0000256" key="8">
    <source>
        <dbReference type="ARBA" id="ARBA00022982"/>
    </source>
</evidence>
<dbReference type="RefSeq" id="WP_354694974.1">
    <property type="nucleotide sequence ID" value="NZ_JAZHOG010000004.1"/>
</dbReference>
<evidence type="ECO:0000256" key="9">
    <source>
        <dbReference type="ARBA" id="ARBA00022989"/>
    </source>
</evidence>
<evidence type="ECO:0000256" key="7">
    <source>
        <dbReference type="ARBA" id="ARBA00022723"/>
    </source>
</evidence>
<dbReference type="GO" id="GO:0046872">
    <property type="term" value="F:metal ion binding"/>
    <property type="evidence" value="ECO:0007669"/>
    <property type="project" value="UniProtKB-UniRule"/>
</dbReference>
<dbReference type="GO" id="GO:0016682">
    <property type="term" value="F:oxidoreductase activity, acting on diphenols and related substances as donors, oxygen as acceptor"/>
    <property type="evidence" value="ECO:0007669"/>
    <property type="project" value="TreeGrafter"/>
</dbReference>
<dbReference type="Pfam" id="PF01654">
    <property type="entry name" value="Cyt_bd_oxida_I"/>
    <property type="match status" value="1"/>
</dbReference>
<evidence type="ECO:0000256" key="10">
    <source>
        <dbReference type="ARBA" id="ARBA00023004"/>
    </source>
</evidence>
<feature type="transmembrane region" description="Helical" evidence="12">
    <location>
        <begin position="220"/>
        <end position="237"/>
    </location>
</feature>
<keyword evidence="11 12" id="KW-0472">Membrane</keyword>
<accession>A0AAW9R8A0</accession>
<keyword evidence="9 12" id="KW-1133">Transmembrane helix</keyword>
<dbReference type="PANTHER" id="PTHR30365">
    <property type="entry name" value="CYTOCHROME D UBIQUINOL OXIDASE"/>
    <property type="match status" value="1"/>
</dbReference>
<evidence type="ECO:0000256" key="5">
    <source>
        <dbReference type="ARBA" id="ARBA00022617"/>
    </source>
</evidence>
<keyword evidence="4 12" id="KW-1003">Cell membrane</keyword>
<feature type="transmembrane region" description="Helical" evidence="12">
    <location>
        <begin position="356"/>
        <end position="377"/>
    </location>
</feature>
<dbReference type="GO" id="GO:0070069">
    <property type="term" value="C:cytochrome complex"/>
    <property type="evidence" value="ECO:0007669"/>
    <property type="project" value="UniProtKB-UniRule"/>
</dbReference>
<gene>
    <name evidence="14" type="ORF">V3330_08510</name>
</gene>
<dbReference type="PANTHER" id="PTHR30365:SF14">
    <property type="entry name" value="CYTOCHROME BD MENAQUINOL OXIDASE SUBUNIT I-RELATED"/>
    <property type="match status" value="1"/>
</dbReference>
<dbReference type="GO" id="GO:0005886">
    <property type="term" value="C:plasma membrane"/>
    <property type="evidence" value="ECO:0007669"/>
    <property type="project" value="UniProtKB-SubCell"/>
</dbReference>
<feature type="transmembrane region" description="Helical" evidence="12">
    <location>
        <begin position="56"/>
        <end position="77"/>
    </location>
</feature>
<dbReference type="GO" id="GO:0009055">
    <property type="term" value="F:electron transfer activity"/>
    <property type="evidence" value="ECO:0007669"/>
    <property type="project" value="UniProtKB-UniRule"/>
</dbReference>
<keyword evidence="10 12" id="KW-0408">Iron</keyword>
<comment type="similarity">
    <text evidence="2 12">Belongs to the cytochrome ubiquinol oxidase subunit 1 family.</text>
</comment>
<reference evidence="14 15" key="1">
    <citation type="submission" date="2024-02" db="EMBL/GenBank/DDBJ databases">
        <title>A novel Wenzhouxiangellaceae bacterium, isolated from coastal sediments.</title>
        <authorList>
            <person name="Du Z.-J."/>
            <person name="Ye Y.-Q."/>
            <person name="Zhang X.-Y."/>
        </authorList>
    </citation>
    <scope>NUCLEOTIDE SEQUENCE [LARGE SCALE GENOMIC DNA]</scope>
    <source>
        <strain evidence="14 15">CH-27</strain>
    </source>
</reference>
<feature type="transmembrane region" description="Helical" evidence="12">
    <location>
        <begin position="319"/>
        <end position="344"/>
    </location>
</feature>
<keyword evidence="8 12" id="KW-0249">Electron transport</keyword>
<dbReference type="GO" id="GO:0020037">
    <property type="term" value="F:heme binding"/>
    <property type="evidence" value="ECO:0007669"/>
    <property type="project" value="TreeGrafter"/>
</dbReference>
<keyword evidence="3 12" id="KW-0813">Transport</keyword>
<feature type="transmembrane region" description="Helical" evidence="12">
    <location>
        <begin position="20"/>
        <end position="44"/>
    </location>
</feature>
<keyword evidence="5 12" id="KW-0349">Heme</keyword>
<comment type="caution">
    <text evidence="14">The sequence shown here is derived from an EMBL/GenBank/DDBJ whole genome shotgun (WGS) entry which is preliminary data.</text>
</comment>
<evidence type="ECO:0000313" key="15">
    <source>
        <dbReference type="Proteomes" id="UP001359886"/>
    </source>
</evidence>
<evidence type="ECO:0000256" key="4">
    <source>
        <dbReference type="ARBA" id="ARBA00022475"/>
    </source>
</evidence>
<keyword evidence="6 12" id="KW-0812">Transmembrane</keyword>
<evidence type="ECO:0000256" key="13">
    <source>
        <dbReference type="SAM" id="MobiDB-lite"/>
    </source>
</evidence>
<dbReference type="Proteomes" id="UP001359886">
    <property type="component" value="Unassembled WGS sequence"/>
</dbReference>
<dbReference type="GO" id="GO:0019646">
    <property type="term" value="P:aerobic electron transport chain"/>
    <property type="evidence" value="ECO:0007669"/>
    <property type="project" value="InterPro"/>
</dbReference>
<evidence type="ECO:0000313" key="14">
    <source>
        <dbReference type="EMBL" id="MEJ8567662.1"/>
    </source>
</evidence>
<name>A0AAW9R8A0_9GAMM</name>
<comment type="subcellular location">
    <subcellularLocation>
        <location evidence="12">Cell inner membrane</location>
    </subcellularLocation>
    <subcellularLocation>
        <location evidence="1">Cell membrane</location>
        <topology evidence="1">Multi-pass membrane protein</topology>
    </subcellularLocation>
</comment>
<sequence length="469" mass="51179">MESLDPVLLARIQFAFTISFHIVFPAFTIGLASFLAVLEGLWLATGREVFLRLFRFWLPVFAVGFAMGVVSGIVMSYQFGTNWGPFSEMTAPILGPLLAYEVLTAFFLEAGFLGIMLFGLERVGPRLHFTATVLVAVGTLISAFWILSANSWMQTPTGWLLENGRYVPESWPAVIFNPSFPYRFIHMVLAAYLSTAFVVGATGAWHLLRNRASEPARMMFGMAVLMAAVVAPAQAVVGDLHGLNTQQHQPAKVAAMEGHFETRRGAPLILFGMPDMEAGETRHALEIPKLGSLILAHDPDGEVTGLDAFPRADWPNVPIVFWTFRIMVGIALLMIAFGLTGAFLAWRRRLFGSSTFLRWAIAMGPQGFIALLAGWFVTEAGRQPYLVYGLIRTADVASPIGAPGVAGSLLAFVVVYLLVFAAGTFYLLRLMRRIPEEIGMRSLKQGPLRSGGPGEAAVSGHHDDPEVTS</sequence>
<evidence type="ECO:0000256" key="12">
    <source>
        <dbReference type="PIRNR" id="PIRNR006446"/>
    </source>
</evidence>
<evidence type="ECO:0000256" key="1">
    <source>
        <dbReference type="ARBA" id="ARBA00004651"/>
    </source>
</evidence>
<feature type="transmembrane region" description="Helical" evidence="12">
    <location>
        <begin position="184"/>
        <end position="208"/>
    </location>
</feature>
<feature type="compositionally biased region" description="Basic and acidic residues" evidence="13">
    <location>
        <begin position="460"/>
        <end position="469"/>
    </location>
</feature>
<evidence type="ECO:0000256" key="2">
    <source>
        <dbReference type="ARBA" id="ARBA00009819"/>
    </source>
</evidence>
<dbReference type="InterPro" id="IPR002585">
    <property type="entry name" value="Cyt-d_ubiquinol_oxidase_su_1"/>
</dbReference>
<keyword evidence="7 12" id="KW-0479">Metal-binding</keyword>
<feature type="region of interest" description="Disordered" evidence="13">
    <location>
        <begin position="445"/>
        <end position="469"/>
    </location>
</feature>
<dbReference type="AlphaFoldDB" id="A0AAW9R8A0"/>
<feature type="transmembrane region" description="Helical" evidence="12">
    <location>
        <begin position="405"/>
        <end position="428"/>
    </location>
</feature>